<name>L2GXW7_VAVCU</name>
<evidence type="ECO:0000313" key="3">
    <source>
        <dbReference type="Proteomes" id="UP000011081"/>
    </source>
</evidence>
<dbReference type="RefSeq" id="XP_008073400.1">
    <property type="nucleotide sequence ID" value="XM_008075209.1"/>
</dbReference>
<dbReference type="AlphaFoldDB" id="L2GXW7"/>
<dbReference type="OrthoDB" id="10389386at2759"/>
<dbReference type="Proteomes" id="UP000011081">
    <property type="component" value="Unassembled WGS sequence"/>
</dbReference>
<dbReference type="VEuPathDB" id="MicrosporidiaDB:VCUG_00381"/>
<evidence type="ECO:0000256" key="1">
    <source>
        <dbReference type="SAM" id="Phobius"/>
    </source>
</evidence>
<accession>L2GXW7</accession>
<dbReference type="OMA" id="CLIHQGR"/>
<dbReference type="STRING" id="948595.L2GXW7"/>
<feature type="transmembrane region" description="Helical" evidence="1">
    <location>
        <begin position="50"/>
        <end position="74"/>
    </location>
</feature>
<keyword evidence="1" id="KW-1133">Transmembrane helix</keyword>
<dbReference type="InterPro" id="IPR029787">
    <property type="entry name" value="Nucleotide_cyclase"/>
</dbReference>
<evidence type="ECO:0000313" key="2">
    <source>
        <dbReference type="EMBL" id="ELA48143.1"/>
    </source>
</evidence>
<organism evidence="2 3">
    <name type="scientific">Vavraia culicis (isolate floridensis)</name>
    <name type="common">Microsporidian parasite</name>
    <dbReference type="NCBI Taxonomy" id="948595"/>
    <lineage>
        <taxon>Eukaryota</taxon>
        <taxon>Fungi</taxon>
        <taxon>Fungi incertae sedis</taxon>
        <taxon>Microsporidia</taxon>
        <taxon>Pleistophoridae</taxon>
        <taxon>Vavraia</taxon>
    </lineage>
</organism>
<dbReference type="GeneID" id="19878268"/>
<reference evidence="3" key="1">
    <citation type="submission" date="2011-03" db="EMBL/GenBank/DDBJ databases">
        <title>The genome sequence of Vavraia culicis strain floridensis.</title>
        <authorList>
            <consortium name="The Broad Institute Genome Sequencing Platform"/>
            <person name="Cuomo C."/>
            <person name="Becnel J."/>
            <person name="Sanscrainte N."/>
            <person name="Young S.K."/>
            <person name="Zeng Q."/>
            <person name="Gargeya S."/>
            <person name="Fitzgerald M."/>
            <person name="Haas B."/>
            <person name="Abouelleil A."/>
            <person name="Alvarado L."/>
            <person name="Arachchi H.M."/>
            <person name="Berlin A."/>
            <person name="Chapman S.B."/>
            <person name="Gearin G."/>
            <person name="Goldberg J."/>
            <person name="Griggs A."/>
            <person name="Gujja S."/>
            <person name="Hansen M."/>
            <person name="Heiman D."/>
            <person name="Howarth C."/>
            <person name="Larimer J."/>
            <person name="Lui A."/>
            <person name="MacDonald P.J.P."/>
            <person name="McCowen C."/>
            <person name="Montmayeur A."/>
            <person name="Murphy C."/>
            <person name="Neiman D."/>
            <person name="Pearson M."/>
            <person name="Priest M."/>
            <person name="Roberts A."/>
            <person name="Saif S."/>
            <person name="Shea T."/>
            <person name="Sisk P."/>
            <person name="Stolte C."/>
            <person name="Sykes S."/>
            <person name="Wortman J."/>
            <person name="Nusbaum C."/>
            <person name="Birren B."/>
        </authorList>
    </citation>
    <scope>NUCLEOTIDE SEQUENCE [LARGE SCALE GENOMIC DNA]</scope>
    <source>
        <strain evidence="3">floridensis</strain>
    </source>
</reference>
<keyword evidence="1" id="KW-0472">Membrane</keyword>
<proteinExistence type="predicted"/>
<gene>
    <name evidence="2" type="ORF">VCUG_00381</name>
</gene>
<dbReference type="SUPFAM" id="SSF55073">
    <property type="entry name" value="Nucleotide cyclase"/>
    <property type="match status" value="1"/>
</dbReference>
<protein>
    <submittedName>
        <fullName evidence="2">Uncharacterized protein</fullName>
    </submittedName>
</protein>
<dbReference type="EMBL" id="GL877407">
    <property type="protein sequence ID" value="ELA48143.1"/>
    <property type="molecule type" value="Genomic_DNA"/>
</dbReference>
<keyword evidence="3" id="KW-1185">Reference proteome</keyword>
<keyword evidence="1" id="KW-0812">Transmembrane</keyword>
<sequence>MRMGHGIMSKRECQRVKEGVILQKSAFKTGVYTVADRSRRYLRYIRSSDLSVVVCSLLFNMFLVALLGMFYVYAVCRLGFLVYQIYAYKKSREKEEHSEAKSQAENINITSPLGFSFKISTEDGKYFKPHNFILMTDIVKSTYYMKHHQCGMRRALRQHFKHANSLLRQFDGFLTAVEGDSLICIFTDLQNAVSFSNKLSELSERSYITGNECLQLRCLIHQGRLDIVVMHTGVLIVGRTVAEAYVLCDNAKSGVLTISDHVYGQYLDCPGSTIRSDLKMERINVNEMCKYLFNSD</sequence>
<dbReference type="HOGENOM" id="CLU_963738_0_0_1"/>
<dbReference type="InParanoid" id="L2GXW7"/>
<dbReference type="Gene3D" id="3.30.70.1230">
    <property type="entry name" value="Nucleotide cyclase"/>
    <property type="match status" value="1"/>
</dbReference>